<keyword evidence="2" id="KW-0413">Isomerase</keyword>
<dbReference type="Proteomes" id="UP000177258">
    <property type="component" value="Unassembled WGS sequence"/>
</dbReference>
<reference evidence="3 4" key="1">
    <citation type="journal article" date="2016" name="Nat. Commun.">
        <title>Thousands of microbial genomes shed light on interconnected biogeochemical processes in an aquifer system.</title>
        <authorList>
            <person name="Anantharaman K."/>
            <person name="Brown C.T."/>
            <person name="Hug L.A."/>
            <person name="Sharon I."/>
            <person name="Castelle C.J."/>
            <person name="Probst A.J."/>
            <person name="Thomas B.C."/>
            <person name="Singh A."/>
            <person name="Wilkins M.J."/>
            <person name="Karaoz U."/>
            <person name="Brodie E.L."/>
            <person name="Williams K.H."/>
            <person name="Hubbard S.S."/>
            <person name="Banfield J.F."/>
        </authorList>
    </citation>
    <scope>NUCLEOTIDE SEQUENCE [LARGE SCALE GENOMIC DNA]</scope>
</reference>
<proteinExistence type="predicted"/>
<evidence type="ECO:0000256" key="1">
    <source>
        <dbReference type="ARBA" id="ARBA00022723"/>
    </source>
</evidence>
<dbReference type="PROSITE" id="PS01086">
    <property type="entry name" value="RIBUL_P_3_EPIMER_2"/>
    <property type="match status" value="1"/>
</dbReference>
<comment type="caution">
    <text evidence="3">The sequence shown here is derived from an EMBL/GenBank/DDBJ whole genome shotgun (WGS) entry which is preliminary data.</text>
</comment>
<organism evidence="3 4">
    <name type="scientific">Candidatus Daviesbacteria bacterium RIFCSPHIGHO2_02_FULL_41_10</name>
    <dbReference type="NCBI Taxonomy" id="1797774"/>
    <lineage>
        <taxon>Bacteria</taxon>
        <taxon>Candidatus Daviesiibacteriota</taxon>
    </lineage>
</organism>
<dbReference type="CDD" id="cd00429">
    <property type="entry name" value="RPE"/>
    <property type="match status" value="1"/>
</dbReference>
<name>A0A1F5JVM2_9BACT</name>
<dbReference type="SUPFAM" id="SSF51366">
    <property type="entry name" value="Ribulose-phoshate binding barrel"/>
    <property type="match status" value="1"/>
</dbReference>
<dbReference type="GO" id="GO:0005975">
    <property type="term" value="P:carbohydrate metabolic process"/>
    <property type="evidence" value="ECO:0007669"/>
    <property type="project" value="InterPro"/>
</dbReference>
<accession>A0A1F5JVM2</accession>
<evidence type="ECO:0008006" key="5">
    <source>
        <dbReference type="Google" id="ProtNLM"/>
    </source>
</evidence>
<sequence>MVQIIPAILSTTEADYDRDISRYSGSRAFQDGWVHIDFMDNVFVPNKSIDAGSSAKYPISLHKEAHIMVAHPKEWIDGLISANFERIIFHVEAEDDKNECIDYIKGKGVQAGLAINNATPIAKLEPFLGKTDMVLIMSVVPGFQGQPFIPESLDRIKKLVQMRTNGNFSFKIGIDGAVKDTNAKEIADSGADFITIGSYLLKGDIDENLETVWEKING</sequence>
<dbReference type="InterPro" id="IPR011060">
    <property type="entry name" value="RibuloseP-bd_barrel"/>
</dbReference>
<dbReference type="InterPro" id="IPR013785">
    <property type="entry name" value="Aldolase_TIM"/>
</dbReference>
<evidence type="ECO:0000313" key="3">
    <source>
        <dbReference type="EMBL" id="OGE32726.1"/>
    </source>
</evidence>
<dbReference type="GO" id="GO:0016857">
    <property type="term" value="F:racemase and epimerase activity, acting on carbohydrates and derivatives"/>
    <property type="evidence" value="ECO:0007669"/>
    <property type="project" value="InterPro"/>
</dbReference>
<dbReference type="GO" id="GO:0046872">
    <property type="term" value="F:metal ion binding"/>
    <property type="evidence" value="ECO:0007669"/>
    <property type="project" value="UniProtKB-KW"/>
</dbReference>
<dbReference type="Pfam" id="PF00834">
    <property type="entry name" value="Ribul_P_3_epim"/>
    <property type="match status" value="1"/>
</dbReference>
<evidence type="ECO:0000313" key="4">
    <source>
        <dbReference type="Proteomes" id="UP000177258"/>
    </source>
</evidence>
<dbReference type="NCBIfam" id="NF004076">
    <property type="entry name" value="PRK05581.1-4"/>
    <property type="match status" value="1"/>
</dbReference>
<evidence type="ECO:0000256" key="2">
    <source>
        <dbReference type="ARBA" id="ARBA00023235"/>
    </source>
</evidence>
<gene>
    <name evidence="3" type="ORF">A3D83_04135</name>
</gene>
<dbReference type="PANTHER" id="PTHR11749">
    <property type="entry name" value="RIBULOSE-5-PHOSPHATE-3-EPIMERASE"/>
    <property type="match status" value="1"/>
</dbReference>
<dbReference type="InterPro" id="IPR000056">
    <property type="entry name" value="Ribul_P_3_epim-like"/>
</dbReference>
<dbReference type="EMBL" id="MFDB01000022">
    <property type="protein sequence ID" value="OGE32726.1"/>
    <property type="molecule type" value="Genomic_DNA"/>
</dbReference>
<keyword evidence="1" id="KW-0479">Metal-binding</keyword>
<dbReference type="Gene3D" id="3.20.20.70">
    <property type="entry name" value="Aldolase class I"/>
    <property type="match status" value="1"/>
</dbReference>
<protein>
    <recommendedName>
        <fullName evidence="5">Ribulose-phosphate 3-epimerase</fullName>
    </recommendedName>
</protein>
<dbReference type="AlphaFoldDB" id="A0A1F5JVM2"/>